<reference evidence="1" key="1">
    <citation type="journal article" date="2020" name="Nature">
        <title>Giant virus diversity and host interactions through global metagenomics.</title>
        <authorList>
            <person name="Schulz F."/>
            <person name="Roux S."/>
            <person name="Paez-Espino D."/>
            <person name="Jungbluth S."/>
            <person name="Walsh D.A."/>
            <person name="Denef V.J."/>
            <person name="McMahon K.D."/>
            <person name="Konstantinidis K.T."/>
            <person name="Eloe-Fadrosh E.A."/>
            <person name="Kyrpides N.C."/>
            <person name="Woyke T."/>
        </authorList>
    </citation>
    <scope>NUCLEOTIDE SEQUENCE</scope>
    <source>
        <strain evidence="1">GVMAG-M-3300020192-26</strain>
    </source>
</reference>
<name>A0A6C0C710_9ZZZZ</name>
<evidence type="ECO:0000313" key="1">
    <source>
        <dbReference type="EMBL" id="QHT00338.1"/>
    </source>
</evidence>
<proteinExistence type="predicted"/>
<dbReference type="EMBL" id="MN739354">
    <property type="protein sequence ID" value="QHT00338.1"/>
    <property type="molecule type" value="Genomic_DNA"/>
</dbReference>
<organism evidence="1">
    <name type="scientific">viral metagenome</name>
    <dbReference type="NCBI Taxonomy" id="1070528"/>
    <lineage>
        <taxon>unclassified sequences</taxon>
        <taxon>metagenomes</taxon>
        <taxon>organismal metagenomes</taxon>
    </lineage>
</organism>
<accession>A0A6C0C710</accession>
<sequence length="338" mass="39629">MEQVLFGDVFANIEPYLFPIDLHNLLLSCKRYNKMISINDIKKNAIIGIKKLLRENLDDNYDEFVEVMQKTGATIVGNFITQYLCGDILDYVNILIKNNDNMIVEFMVNKKYSGRQGIGTFINNWRQQTRMTTMQYFIKNIELNICSLSESISNETFVHNYIGYAGNKNTYKFATNELHINRIEEIFAKVTTISTSKPLSLLSRSFAEFHERGFRFYFPDNPTKLITNDEIFHSYFNIMKVKEKNYREQINGRFVIENNSICTIDAHSNVFDIIDVSFYEEQDETYTSLYIQKCAFPQKKCVIQTLFPKMNHYHGRYVSNNIFDDDIDKGVILLIENE</sequence>
<protein>
    <submittedName>
        <fullName evidence="1">Uncharacterized protein</fullName>
    </submittedName>
</protein>
<dbReference type="AlphaFoldDB" id="A0A6C0C710"/>